<evidence type="ECO:0000259" key="3">
    <source>
        <dbReference type="PROSITE" id="PS51840"/>
    </source>
</evidence>
<comment type="caution">
    <text evidence="4">The sequence shown here is derived from an EMBL/GenBank/DDBJ whole genome shotgun (WGS) entry which is preliminary data.</text>
</comment>
<evidence type="ECO:0000256" key="1">
    <source>
        <dbReference type="SAM" id="Coils"/>
    </source>
</evidence>
<keyword evidence="5" id="KW-1185">Reference proteome</keyword>
<feature type="compositionally biased region" description="Basic and acidic residues" evidence="2">
    <location>
        <begin position="832"/>
        <end position="847"/>
    </location>
</feature>
<feature type="coiled-coil region" evidence="1">
    <location>
        <begin position="1311"/>
        <end position="1366"/>
    </location>
</feature>
<dbReference type="Proteomes" id="UP000734854">
    <property type="component" value="Unassembled WGS sequence"/>
</dbReference>
<feature type="domain" description="C2 NT-type" evidence="3">
    <location>
        <begin position="1"/>
        <end position="114"/>
    </location>
</feature>
<dbReference type="EMBL" id="JACMSC010000003">
    <property type="protein sequence ID" value="KAG6529468.1"/>
    <property type="molecule type" value="Genomic_DNA"/>
</dbReference>
<dbReference type="InterPro" id="IPR019448">
    <property type="entry name" value="NT-C2"/>
</dbReference>
<organism evidence="4 5">
    <name type="scientific">Zingiber officinale</name>
    <name type="common">Ginger</name>
    <name type="synonym">Amomum zingiber</name>
    <dbReference type="NCBI Taxonomy" id="94328"/>
    <lineage>
        <taxon>Eukaryota</taxon>
        <taxon>Viridiplantae</taxon>
        <taxon>Streptophyta</taxon>
        <taxon>Embryophyta</taxon>
        <taxon>Tracheophyta</taxon>
        <taxon>Spermatophyta</taxon>
        <taxon>Magnoliopsida</taxon>
        <taxon>Liliopsida</taxon>
        <taxon>Zingiberales</taxon>
        <taxon>Zingiberaceae</taxon>
        <taxon>Zingiber</taxon>
    </lineage>
</organism>
<proteinExistence type="predicted"/>
<feature type="region of interest" description="Disordered" evidence="2">
    <location>
        <begin position="254"/>
        <end position="277"/>
    </location>
</feature>
<evidence type="ECO:0000313" key="5">
    <source>
        <dbReference type="Proteomes" id="UP000734854"/>
    </source>
</evidence>
<feature type="region of interest" description="Disordered" evidence="2">
    <location>
        <begin position="130"/>
        <end position="156"/>
    </location>
</feature>
<accession>A0A8J5HKT3</accession>
<evidence type="ECO:0000256" key="2">
    <source>
        <dbReference type="SAM" id="MobiDB-lite"/>
    </source>
</evidence>
<gene>
    <name evidence="4" type="ORF">ZIOFF_011666</name>
</gene>
<sequence length="1371" mass="156453">MQVPKGWDKLFLSIVSVESGKTIAKTGKATVRSGNCQWTEAESIWVSQDDTSKELEESQIKIVISPASARSVIIGEVTLNLEDFLSAGDTGPLFLPLQKCDSGTTLQVKVQSCSPISKFRVGKSLKETSHFEEQDNDAELDSKHGSDNIIHSSTNSSSRNQLGYTYADDIGNRIYNITSLHLTTCYTVGNHILELLLKLSSYVDLIFCPQPDDLDLIACGQHESLRSNQSSFSSSASSSSLHNQWEDTNAHTSERVVMGSSRPSDSSKDLLQTAEETEELRDEVKMWEGQSQQLKLDLESLKEEISEKAMHQANLDKQLSATKRERDSLLKEVEQLKVALENSMSKQTNIGSFKNENSAHALKELEDELKFHKESNANLAQQLKQAQDSNIEFVSILQELEEITEKQNLEIASLSQQSCLDGQEKHDRIPKSLDNEAECRGEMLGIRTSNSNLEIEIETLKNKIQELESDCAELTEENLDMMYKLKDAGKGSPSQICRSKESRDEISDDNCKYGNVLLKSRARELEDELKRKEATTATLSAKFKDLENVSADLEIELQHYKDKTSDLEANLCQMHKEIEEKNFEISNLHKKLKLNLENDYSSMQIVLSEMNNQVSLALAQAKSLHLKDSSIADKDFDCNCDENPSDILSQKSLVEDITKSLFELNSLLKKKETKSDGNREDEIQSTLLLKEQEIDRLKSSSKELEDLISILQQEKFQLEEDLTSLQKQNDEMSKLLEDVENDLEEITGSMEFHVSANKNLEKKTEELQNCKMELELQNSEIEHENIKLSERVAGLEAQLRFLTNEKESYRLELEDTRSLVVNLKDDVEQHKGQMEMQKSELKQKVQETQKQLSEALEESDVSRRSNSKLAATIENLMEECRTLQTLIGDLKRQKTELHQQIIHLEVELSESRNKNFDFHDKVDVLESKLSSLQKEIASKEKALLLQLDRFLHDLKEHEEKVGNVNILLKHIEIEKTLKVENLEKEITNLTSQMSVSEDDRENLALDAVHEASVLCADKARLECSLQEISSKAKFYEADLQAVQKESKSKIQGLVDLLNASKQSEEMLMADIEQMKQVLGDAKSNEQKHRKIVYDLELKNKTLEYEKQQTMEEISELKFQLQKLSHLQNTILALENSLDEANCEKRKLKELLKSATEEHEELMSEKVSLTEKISNMDKTLCDSEDDRRRRIALQEQLMRLENLLSIKDASCSTEVELKNELNQFKRINSEYHRKIQNLEEENLELTNKVRSMESQDEITNSENEKVSPGHIQRECASNKVVRAKGQTESSEANNTHKDGLIRGISQSQSEDVEALKKVINDHADKISSLESELKDIREKYLHMSLQYAEVAAEREELVMQLKSAKKERRWFS</sequence>
<feature type="coiled-coil region" evidence="1">
    <location>
        <begin position="277"/>
        <end position="417"/>
    </location>
</feature>
<name>A0A8J5HKT3_ZINOF</name>
<keyword evidence="1" id="KW-0175">Coiled coil</keyword>
<feature type="region of interest" description="Disordered" evidence="2">
    <location>
        <begin position="832"/>
        <end position="860"/>
    </location>
</feature>
<dbReference type="PROSITE" id="PS51840">
    <property type="entry name" value="C2_NT"/>
    <property type="match status" value="1"/>
</dbReference>
<feature type="coiled-coil region" evidence="1">
    <location>
        <begin position="515"/>
        <end position="570"/>
    </location>
</feature>
<dbReference type="PANTHER" id="PTHR47270">
    <property type="entry name" value="PROTEIN MLP1-LIKE"/>
    <property type="match status" value="1"/>
</dbReference>
<protein>
    <recommendedName>
        <fullName evidence="3">C2 NT-type domain-containing protein</fullName>
    </recommendedName>
</protein>
<dbReference type="PANTHER" id="PTHR47270:SF3">
    <property type="entry name" value="HYPOTETICAL PROTEIN"/>
    <property type="match status" value="1"/>
</dbReference>
<feature type="coiled-coil region" evidence="1">
    <location>
        <begin position="450"/>
        <end position="484"/>
    </location>
</feature>
<evidence type="ECO:0000313" key="4">
    <source>
        <dbReference type="EMBL" id="KAG6529468.1"/>
    </source>
</evidence>
<feature type="coiled-coil region" evidence="1">
    <location>
        <begin position="1099"/>
        <end position="1254"/>
    </location>
</feature>
<reference evidence="4 5" key="1">
    <citation type="submission" date="2020-08" db="EMBL/GenBank/DDBJ databases">
        <title>Plant Genome Project.</title>
        <authorList>
            <person name="Zhang R.-G."/>
        </authorList>
    </citation>
    <scope>NUCLEOTIDE SEQUENCE [LARGE SCALE GENOMIC DNA]</scope>
    <source>
        <tissue evidence="4">Rhizome</tissue>
    </source>
</reference>